<proteinExistence type="predicted"/>
<organism evidence="2 3">
    <name type="scientific">Orchesella dallaii</name>
    <dbReference type="NCBI Taxonomy" id="48710"/>
    <lineage>
        <taxon>Eukaryota</taxon>
        <taxon>Metazoa</taxon>
        <taxon>Ecdysozoa</taxon>
        <taxon>Arthropoda</taxon>
        <taxon>Hexapoda</taxon>
        <taxon>Collembola</taxon>
        <taxon>Entomobryomorpha</taxon>
        <taxon>Entomobryoidea</taxon>
        <taxon>Orchesellidae</taxon>
        <taxon>Orchesellinae</taxon>
        <taxon>Orchesella</taxon>
    </lineage>
</organism>
<comment type="caution">
    <text evidence="2">The sequence shown here is derived from an EMBL/GenBank/DDBJ whole genome shotgun (WGS) entry which is preliminary data.</text>
</comment>
<evidence type="ECO:0000313" key="2">
    <source>
        <dbReference type="EMBL" id="CAL8136964.1"/>
    </source>
</evidence>
<dbReference type="EMBL" id="CAXLJM020000113">
    <property type="protein sequence ID" value="CAL8136964.1"/>
    <property type="molecule type" value="Genomic_DNA"/>
</dbReference>
<dbReference type="Proteomes" id="UP001642540">
    <property type="component" value="Unassembled WGS sequence"/>
</dbReference>
<keyword evidence="3" id="KW-1185">Reference proteome</keyword>
<feature type="compositionally biased region" description="Basic and acidic residues" evidence="1">
    <location>
        <begin position="36"/>
        <end position="50"/>
    </location>
</feature>
<protein>
    <submittedName>
        <fullName evidence="2">Uncharacterized protein</fullName>
    </submittedName>
</protein>
<gene>
    <name evidence="2" type="ORF">ODALV1_LOCUS26700</name>
</gene>
<name>A0ABP1RW86_9HEXA</name>
<feature type="region of interest" description="Disordered" evidence="1">
    <location>
        <begin position="31"/>
        <end position="64"/>
    </location>
</feature>
<accession>A0ABP1RW86</accession>
<reference evidence="2 3" key="1">
    <citation type="submission" date="2024-08" db="EMBL/GenBank/DDBJ databases">
        <authorList>
            <person name="Cucini C."/>
            <person name="Frati F."/>
        </authorList>
    </citation>
    <scope>NUCLEOTIDE SEQUENCE [LARGE SCALE GENOMIC DNA]</scope>
</reference>
<evidence type="ECO:0000313" key="3">
    <source>
        <dbReference type="Proteomes" id="UP001642540"/>
    </source>
</evidence>
<evidence type="ECO:0000256" key="1">
    <source>
        <dbReference type="SAM" id="MobiDB-lite"/>
    </source>
</evidence>
<sequence>MLFSCKFEGVAEICRGNSKLLSHGKSDLPVASITEGQKRPDSSRVGKRDLPVASITEGPNHRPRRLSGCEKVAALSGISQRRRPWEGKRILVAECTLTNGQSMLDRKLRMGNHVGVEAPHGLSCPLMRVLSWDRASRRRLVVCMLEAGYQPEGAVRFG</sequence>